<dbReference type="AlphaFoldDB" id="A0A9P5YNX1"/>
<evidence type="ECO:0008006" key="3">
    <source>
        <dbReference type="Google" id="ProtNLM"/>
    </source>
</evidence>
<proteinExistence type="predicted"/>
<organism evidence="1 2">
    <name type="scientific">Pholiota conissans</name>
    <dbReference type="NCBI Taxonomy" id="109636"/>
    <lineage>
        <taxon>Eukaryota</taxon>
        <taxon>Fungi</taxon>
        <taxon>Dikarya</taxon>
        <taxon>Basidiomycota</taxon>
        <taxon>Agaricomycotina</taxon>
        <taxon>Agaricomycetes</taxon>
        <taxon>Agaricomycetidae</taxon>
        <taxon>Agaricales</taxon>
        <taxon>Agaricineae</taxon>
        <taxon>Strophariaceae</taxon>
        <taxon>Pholiota</taxon>
    </lineage>
</organism>
<dbReference type="Proteomes" id="UP000807469">
    <property type="component" value="Unassembled WGS sequence"/>
</dbReference>
<name>A0A9P5YNX1_9AGAR</name>
<comment type="caution">
    <text evidence="1">The sequence shown here is derived from an EMBL/GenBank/DDBJ whole genome shotgun (WGS) entry which is preliminary data.</text>
</comment>
<evidence type="ECO:0000313" key="2">
    <source>
        <dbReference type="Proteomes" id="UP000807469"/>
    </source>
</evidence>
<gene>
    <name evidence="1" type="ORF">BDN70DRAFT_888345</name>
</gene>
<dbReference type="EMBL" id="MU155723">
    <property type="protein sequence ID" value="KAF9471256.1"/>
    <property type="molecule type" value="Genomic_DNA"/>
</dbReference>
<evidence type="ECO:0000313" key="1">
    <source>
        <dbReference type="EMBL" id="KAF9471256.1"/>
    </source>
</evidence>
<dbReference type="OrthoDB" id="2269034at2759"/>
<keyword evidence="2" id="KW-1185">Reference proteome</keyword>
<protein>
    <recommendedName>
        <fullName evidence="3">F-box domain-containing protein</fullName>
    </recommendedName>
</protein>
<sequence length="132" mass="14885">MPLPSQRVGIESKTERRARIDLGLGRTDKKTLTLLKKRAALCRERNTLSPAVDLPIEILETIFEFACCQHDAPNCFDAIVDQFFDFGLTPSKKDTRSRLTDTPMSFGSVCSAWRNAISGAARLWSNIEIYFD</sequence>
<accession>A0A9P5YNX1</accession>
<reference evidence="1" key="1">
    <citation type="submission" date="2020-11" db="EMBL/GenBank/DDBJ databases">
        <authorList>
            <consortium name="DOE Joint Genome Institute"/>
            <person name="Ahrendt S."/>
            <person name="Riley R."/>
            <person name="Andreopoulos W."/>
            <person name="Labutti K."/>
            <person name="Pangilinan J."/>
            <person name="Ruiz-Duenas F.J."/>
            <person name="Barrasa J.M."/>
            <person name="Sanchez-Garcia M."/>
            <person name="Camarero S."/>
            <person name="Miyauchi S."/>
            <person name="Serrano A."/>
            <person name="Linde D."/>
            <person name="Babiker R."/>
            <person name="Drula E."/>
            <person name="Ayuso-Fernandez I."/>
            <person name="Pacheco R."/>
            <person name="Padilla G."/>
            <person name="Ferreira P."/>
            <person name="Barriuso J."/>
            <person name="Kellner H."/>
            <person name="Castanera R."/>
            <person name="Alfaro M."/>
            <person name="Ramirez L."/>
            <person name="Pisabarro A.G."/>
            <person name="Kuo A."/>
            <person name="Tritt A."/>
            <person name="Lipzen A."/>
            <person name="He G."/>
            <person name="Yan M."/>
            <person name="Ng V."/>
            <person name="Cullen D."/>
            <person name="Martin F."/>
            <person name="Rosso M.-N."/>
            <person name="Henrissat B."/>
            <person name="Hibbett D."/>
            <person name="Martinez A.T."/>
            <person name="Grigoriev I.V."/>
        </authorList>
    </citation>
    <scope>NUCLEOTIDE SEQUENCE</scope>
    <source>
        <strain evidence="1">CIRM-BRFM 674</strain>
    </source>
</reference>